<evidence type="ECO:0000256" key="2">
    <source>
        <dbReference type="ARBA" id="ARBA00022737"/>
    </source>
</evidence>
<evidence type="ECO:0000256" key="1">
    <source>
        <dbReference type="ARBA" id="ARBA00022729"/>
    </source>
</evidence>
<dbReference type="PROSITE" id="PS51470">
    <property type="entry name" value="FG_GAP"/>
    <property type="match status" value="1"/>
</dbReference>
<dbReference type="AlphaFoldDB" id="A0A518BEI6"/>
<dbReference type="InterPro" id="IPR013519">
    <property type="entry name" value="Int_alpha_beta-p"/>
</dbReference>
<keyword evidence="2" id="KW-0677">Repeat</keyword>
<dbReference type="SUPFAM" id="SSF51126">
    <property type="entry name" value="Pectin lyase-like"/>
    <property type="match status" value="1"/>
</dbReference>
<proteinExistence type="predicted"/>
<keyword evidence="1 4" id="KW-0732">Signal</keyword>
<gene>
    <name evidence="5" type="ORF">Pla133_04690</name>
</gene>
<dbReference type="Pfam" id="PF14312">
    <property type="entry name" value="FG-GAP_2"/>
    <property type="match status" value="3"/>
</dbReference>
<dbReference type="PANTHER" id="PTHR36220:SF1">
    <property type="entry name" value="GAMMA TUBULIN COMPLEX COMPONENT C-TERMINAL DOMAIN-CONTAINING PROTEIN"/>
    <property type="match status" value="1"/>
</dbReference>
<dbReference type="InterPro" id="IPR028994">
    <property type="entry name" value="Integrin_alpha_N"/>
</dbReference>
<evidence type="ECO:0000256" key="4">
    <source>
        <dbReference type="SAM" id="SignalP"/>
    </source>
</evidence>
<dbReference type="RefSeq" id="WP_145061969.1">
    <property type="nucleotide sequence ID" value="NZ_CP036287.1"/>
</dbReference>
<dbReference type="KEGG" id="pbap:Pla133_04690"/>
<dbReference type="PANTHER" id="PTHR36220">
    <property type="entry name" value="UNNAMED PRODUCT"/>
    <property type="match status" value="1"/>
</dbReference>
<keyword evidence="3" id="KW-0325">Glycoprotein</keyword>
<accession>A0A518BEI6</accession>
<dbReference type="Proteomes" id="UP000316921">
    <property type="component" value="Chromosome"/>
</dbReference>
<feature type="signal peptide" evidence="4">
    <location>
        <begin position="1"/>
        <end position="22"/>
    </location>
</feature>
<dbReference type="EMBL" id="CP036287">
    <property type="protein sequence ID" value="QDU65404.1"/>
    <property type="molecule type" value="Genomic_DNA"/>
</dbReference>
<dbReference type="InterPro" id="IPR011050">
    <property type="entry name" value="Pectin_lyase_fold/virulence"/>
</dbReference>
<reference evidence="5 6" key="1">
    <citation type="submission" date="2019-02" db="EMBL/GenBank/DDBJ databases">
        <title>Deep-cultivation of Planctomycetes and their phenomic and genomic characterization uncovers novel biology.</title>
        <authorList>
            <person name="Wiegand S."/>
            <person name="Jogler M."/>
            <person name="Boedeker C."/>
            <person name="Pinto D."/>
            <person name="Vollmers J."/>
            <person name="Rivas-Marin E."/>
            <person name="Kohn T."/>
            <person name="Peeters S.H."/>
            <person name="Heuer A."/>
            <person name="Rast P."/>
            <person name="Oberbeckmann S."/>
            <person name="Bunk B."/>
            <person name="Jeske O."/>
            <person name="Meyerdierks A."/>
            <person name="Storesund J.E."/>
            <person name="Kallscheuer N."/>
            <person name="Luecker S."/>
            <person name="Lage O.M."/>
            <person name="Pohl T."/>
            <person name="Merkel B.J."/>
            <person name="Hornburger P."/>
            <person name="Mueller R.-W."/>
            <person name="Bruemmer F."/>
            <person name="Labrenz M."/>
            <person name="Spormann A.M."/>
            <person name="Op den Camp H."/>
            <person name="Overmann J."/>
            <person name="Amann R."/>
            <person name="Jetten M.S.M."/>
            <person name="Mascher T."/>
            <person name="Medema M.H."/>
            <person name="Devos D.P."/>
            <person name="Kaster A.-K."/>
            <person name="Ovreas L."/>
            <person name="Rohde M."/>
            <person name="Galperin M.Y."/>
            <person name="Jogler C."/>
        </authorList>
    </citation>
    <scope>NUCLEOTIDE SEQUENCE [LARGE SCALE GENOMIC DNA]</scope>
    <source>
        <strain evidence="5 6">Pla133</strain>
    </source>
</reference>
<dbReference type="InterPro" id="IPR013517">
    <property type="entry name" value="FG-GAP"/>
</dbReference>
<dbReference type="SUPFAM" id="SSF50965">
    <property type="entry name" value="Galactose oxidase, central domain"/>
    <property type="match status" value="1"/>
</dbReference>
<name>A0A518BEI6_9BACT</name>
<evidence type="ECO:0000256" key="3">
    <source>
        <dbReference type="ARBA" id="ARBA00023180"/>
    </source>
</evidence>
<sequence length="909" mass="91610" precursor="true">MLDLRPALLLALPLLTASPSAAQCTVQELHPASGDSYVFGGSLALQGDDLFVGDPEHLSQGVFTGAVHRFERIGGAWVEAQLLTGSDLSFADNLGVSLALDSDRLAVGASGSLLDPFSPGAVHIFDRTPGGWVESAVLTASDAEHKAQFGSSVALLGDRLLVGARQHQGAVGAYAGAAYLFELGAGGWNEVTKLQPGGAAPLSLFGESVALAGDRALVGAIGTGAGSGSGFGAVFEFQPQAGVWTQTQVLTPVPSTVTAQTFGAEIAVDADQLLISAPHSDGPFLDVGAVYTFDLVGGAWTPGELIQAPTPTYAGLFGTKLAVDGDTALIDDVVFDRSQAGWLPRYSLGVSFGPAGIRSNALQGEEMFLGGNKQAGGSSPPGVVFVFDGAAPTQATLVADLDQIAIDLGGKQELSLTTCPPRVGQLYLILGSASGQAPGFLVDGLQVPLQPDVYSLFALAQVSSPTFAGFLGFLDEAGRAEATLVLPPLDLPAATGLTLDHAALVFGAGGALEVVSNAVSVDLIQSNATPWLVDPSGSGDFTTIDEAIAAPQVQHGDSLLVVPGTYPGFALDKALDILAPLGGQVSVGDVTISDVPRFSLAGLAMRSLTVNEVPGHAVISECVVSATEFDPQTFAFYGVAHARVDDCAQLAIGDSTFAGGDACYPDGPSDAFSGLVITGSTVSIVGSTFHGGQAAPSGCEFHYPTSGAGIVALGGSDVTVTACDAYGGSGTSIESDSPAIFVDSSTVRVLGSSTHRLQSPLSPIVIVGSGSLATVSGVTLDPPTLPAGVVTPVPAEPYLRVDGIAAPGGTVQVQAFGPAGLALVVQGQPGGASPLGTSPTGTPLWIDPSSPSVSVALVTVGQDAAVSFPLPSLADPALSGTTTTLQGWAPSQGGLGPYTTNPVEILLRW</sequence>
<feature type="chain" id="PRO_5022048850" evidence="4">
    <location>
        <begin position="23"/>
        <end position="909"/>
    </location>
</feature>
<evidence type="ECO:0000313" key="6">
    <source>
        <dbReference type="Proteomes" id="UP000316921"/>
    </source>
</evidence>
<dbReference type="InterPro" id="IPR012334">
    <property type="entry name" value="Pectin_lyas_fold"/>
</dbReference>
<dbReference type="SMART" id="SM00191">
    <property type="entry name" value="Int_alpha"/>
    <property type="match status" value="4"/>
</dbReference>
<organism evidence="5 6">
    <name type="scientific">Engelhardtia mirabilis</name>
    <dbReference type="NCBI Taxonomy" id="2528011"/>
    <lineage>
        <taxon>Bacteria</taxon>
        <taxon>Pseudomonadati</taxon>
        <taxon>Planctomycetota</taxon>
        <taxon>Planctomycetia</taxon>
        <taxon>Planctomycetia incertae sedis</taxon>
        <taxon>Engelhardtia</taxon>
    </lineage>
</organism>
<keyword evidence="6" id="KW-1185">Reference proteome</keyword>
<dbReference type="Gene3D" id="2.160.20.10">
    <property type="entry name" value="Single-stranded right-handed beta-helix, Pectin lyase-like"/>
    <property type="match status" value="1"/>
</dbReference>
<protein>
    <submittedName>
        <fullName evidence="5">Uncharacterized protein</fullName>
    </submittedName>
</protein>
<dbReference type="InterPro" id="IPR011043">
    <property type="entry name" value="Gal_Oxase/kelch_b-propeller"/>
</dbReference>
<dbReference type="Gene3D" id="2.130.10.130">
    <property type="entry name" value="Integrin alpha, N-terminal"/>
    <property type="match status" value="2"/>
</dbReference>
<evidence type="ECO:0000313" key="5">
    <source>
        <dbReference type="EMBL" id="QDU65404.1"/>
    </source>
</evidence>